<dbReference type="WBParaSite" id="ES5_v2.g19398.t1">
    <property type="protein sequence ID" value="ES5_v2.g19398.t1"/>
    <property type="gene ID" value="ES5_v2.g19398"/>
</dbReference>
<protein>
    <submittedName>
        <fullName evidence="2">N-acetyltransferase domain-containing protein</fullName>
    </submittedName>
</protein>
<proteinExistence type="predicted"/>
<sequence>MLSRLTKFAPRKYLLRCLSSSLTTPSTVAAQTIIYKPLPRHGDNFILDHRKDREILEDKWTPAGTDLKIKFELLDQNDIEFMTQFCTEHFTKEMNIVKHLNIKGNELIEMLGPMISNWIKCQNSIVAKNDNKIVGIFMGCIVERYEFHEIYRGALFHDNPKLVLKNDYAEIIRNGPFRSQNLNRIAVLIEELEWQTGKFLPKDTQKLALLEFAAVHPNFMRFGVGTKAAPLMQKIMLDQGCTHEVGYTVSEGTYKICLKSGHVPIFSIPYERYIENGRPVFDNLHDGASAAHMTLRSLRNK</sequence>
<reference evidence="2" key="1">
    <citation type="submission" date="2022-11" db="UniProtKB">
        <authorList>
            <consortium name="WormBaseParasite"/>
        </authorList>
    </citation>
    <scope>IDENTIFICATION</scope>
</reference>
<evidence type="ECO:0000313" key="1">
    <source>
        <dbReference type="Proteomes" id="UP000887579"/>
    </source>
</evidence>
<dbReference type="Proteomes" id="UP000887579">
    <property type="component" value="Unplaced"/>
</dbReference>
<organism evidence="1 2">
    <name type="scientific">Panagrolaimus sp. ES5</name>
    <dbReference type="NCBI Taxonomy" id="591445"/>
    <lineage>
        <taxon>Eukaryota</taxon>
        <taxon>Metazoa</taxon>
        <taxon>Ecdysozoa</taxon>
        <taxon>Nematoda</taxon>
        <taxon>Chromadorea</taxon>
        <taxon>Rhabditida</taxon>
        <taxon>Tylenchina</taxon>
        <taxon>Panagrolaimomorpha</taxon>
        <taxon>Panagrolaimoidea</taxon>
        <taxon>Panagrolaimidae</taxon>
        <taxon>Panagrolaimus</taxon>
    </lineage>
</organism>
<evidence type="ECO:0000313" key="2">
    <source>
        <dbReference type="WBParaSite" id="ES5_v2.g19398.t1"/>
    </source>
</evidence>
<accession>A0AC34FQ30</accession>
<name>A0AC34FQ30_9BILA</name>